<dbReference type="EMBL" id="QPGA01000038">
    <property type="protein sequence ID" value="RDE49585.1"/>
    <property type="molecule type" value="Genomic_DNA"/>
</dbReference>
<name>A0A369XJH4_9PROT</name>
<proteinExistence type="predicted"/>
<evidence type="ECO:0000313" key="2">
    <source>
        <dbReference type="Proteomes" id="UP000253831"/>
    </source>
</evidence>
<accession>A0A369XJH4</accession>
<organism evidence="1 2">
    <name type="scientific">Candidatus Accumulibacter meliphilus</name>
    <dbReference type="NCBI Taxonomy" id="2211374"/>
    <lineage>
        <taxon>Bacteria</taxon>
        <taxon>Pseudomonadati</taxon>
        <taxon>Pseudomonadota</taxon>
        <taxon>Betaproteobacteria</taxon>
        <taxon>Candidatus Accumulibacter</taxon>
    </lineage>
</organism>
<reference evidence="1 2" key="1">
    <citation type="submission" date="2018-05" db="EMBL/GenBank/DDBJ databases">
        <title>Integrated omic analyses show evidence that a Ca. Accumulibacter phosphatis strain performs denitrification under micro-aerobic conditions.</title>
        <authorList>
            <person name="Camejo P.Y."/>
            <person name="Katherine M.D."/>
            <person name="Daniel N.R."/>
        </authorList>
    </citation>
    <scope>NUCLEOTIDE SEQUENCE [LARGE SCALE GENOMIC DNA]</scope>
    <source>
        <strain evidence="1">UW-LDO-IC</strain>
    </source>
</reference>
<protein>
    <submittedName>
        <fullName evidence="1">Uncharacterized protein</fullName>
    </submittedName>
</protein>
<sequence>MEKRAIVIKQVDALFDKPMIIHMFSTDDGLLEVPSRRDQNLVIKNDVLQAAEIVFLFLFFCHK</sequence>
<dbReference type="AlphaFoldDB" id="A0A369XJH4"/>
<evidence type="ECO:0000313" key="1">
    <source>
        <dbReference type="EMBL" id="RDE49585.1"/>
    </source>
</evidence>
<comment type="caution">
    <text evidence="1">The sequence shown here is derived from an EMBL/GenBank/DDBJ whole genome shotgun (WGS) entry which is preliminary data.</text>
</comment>
<dbReference type="Proteomes" id="UP000253831">
    <property type="component" value="Unassembled WGS sequence"/>
</dbReference>
<gene>
    <name evidence="1" type="ORF">DVS81_16015</name>
</gene>